<sequence length="150" mass="16318">MTRKADRKSASKFLRDERGVAAIEFALTLPIYLAMIIFLVEVARMAMTQSIISFAAQEATRYALVNYDATTDDVTATAADALIGLSPENLNAIIVTAPVDPVDNTRLVSVEIQYQYKPILPVDAFLAGDQGGFQLTGQSQGFITEEIPET</sequence>
<dbReference type="Proteomes" id="UP001217500">
    <property type="component" value="Chromosome"/>
</dbReference>
<evidence type="ECO:0000256" key="1">
    <source>
        <dbReference type="SAM" id="Phobius"/>
    </source>
</evidence>
<dbReference type="KEGG" id="gso:PH603_04720"/>
<evidence type="ECO:0000313" key="4">
    <source>
        <dbReference type="Proteomes" id="UP001217500"/>
    </source>
</evidence>
<organism evidence="3 4">
    <name type="scientific">Gimibacter soli</name>
    <dbReference type="NCBI Taxonomy" id="3024400"/>
    <lineage>
        <taxon>Bacteria</taxon>
        <taxon>Pseudomonadati</taxon>
        <taxon>Pseudomonadota</taxon>
        <taxon>Alphaproteobacteria</taxon>
        <taxon>Kordiimonadales</taxon>
        <taxon>Temperatibacteraceae</taxon>
        <taxon>Gimibacter</taxon>
    </lineage>
</organism>
<evidence type="ECO:0000313" key="3">
    <source>
        <dbReference type="EMBL" id="WCL55062.1"/>
    </source>
</evidence>
<keyword evidence="1" id="KW-0472">Membrane</keyword>
<protein>
    <submittedName>
        <fullName evidence="3">Pilus assembly protein</fullName>
    </submittedName>
</protein>
<reference evidence="3" key="1">
    <citation type="submission" date="2023-01" db="EMBL/GenBank/DDBJ databases">
        <title>The genome sequence of Kordiimonadaceae bacterium 6D33.</title>
        <authorList>
            <person name="Liu Y."/>
        </authorList>
    </citation>
    <scope>NUCLEOTIDE SEQUENCE</scope>
    <source>
        <strain evidence="3">6D33</strain>
    </source>
</reference>
<feature type="domain" description="TadE-like" evidence="2">
    <location>
        <begin position="19"/>
        <end position="61"/>
    </location>
</feature>
<accession>A0AAE9XQ01</accession>
<keyword evidence="1" id="KW-0812">Transmembrane</keyword>
<feature type="transmembrane region" description="Helical" evidence="1">
    <location>
        <begin position="21"/>
        <end position="40"/>
    </location>
</feature>
<proteinExistence type="predicted"/>
<evidence type="ECO:0000259" key="2">
    <source>
        <dbReference type="Pfam" id="PF07811"/>
    </source>
</evidence>
<keyword evidence="1" id="KW-1133">Transmembrane helix</keyword>
<dbReference type="RefSeq" id="WP_289504819.1">
    <property type="nucleotide sequence ID" value="NZ_CP116805.1"/>
</dbReference>
<keyword evidence="4" id="KW-1185">Reference proteome</keyword>
<name>A0AAE9XQ01_9PROT</name>
<dbReference type="Pfam" id="PF07811">
    <property type="entry name" value="TadE"/>
    <property type="match status" value="1"/>
</dbReference>
<dbReference type="EMBL" id="CP116805">
    <property type="protein sequence ID" value="WCL55062.1"/>
    <property type="molecule type" value="Genomic_DNA"/>
</dbReference>
<dbReference type="AlphaFoldDB" id="A0AAE9XQ01"/>
<dbReference type="InterPro" id="IPR012495">
    <property type="entry name" value="TadE-like_dom"/>
</dbReference>
<gene>
    <name evidence="3" type="ORF">PH603_04720</name>
</gene>